<dbReference type="EMBL" id="FNNQ01000018">
    <property type="protein sequence ID" value="SDX45513.1"/>
    <property type="molecule type" value="Genomic_DNA"/>
</dbReference>
<reference evidence="1 2" key="1">
    <citation type="submission" date="2016-10" db="EMBL/GenBank/DDBJ databases">
        <authorList>
            <person name="de Groot N.N."/>
        </authorList>
    </citation>
    <scope>NUCLEOTIDE SEQUENCE [LARGE SCALE GENOMIC DNA]</scope>
    <source>
        <strain evidence="1 2">DSM 45610</strain>
    </source>
</reference>
<proteinExistence type="predicted"/>
<organism evidence="1 2">
    <name type="scientific">Marininema mesophilum</name>
    <dbReference type="NCBI Taxonomy" id="1048340"/>
    <lineage>
        <taxon>Bacteria</taxon>
        <taxon>Bacillati</taxon>
        <taxon>Bacillota</taxon>
        <taxon>Bacilli</taxon>
        <taxon>Bacillales</taxon>
        <taxon>Thermoactinomycetaceae</taxon>
        <taxon>Marininema</taxon>
    </lineage>
</organism>
<protein>
    <submittedName>
        <fullName evidence="1">Uncharacterized protein</fullName>
    </submittedName>
</protein>
<dbReference type="Proteomes" id="UP000198534">
    <property type="component" value="Unassembled WGS sequence"/>
</dbReference>
<dbReference type="OrthoDB" id="2989644at2"/>
<dbReference type="AlphaFoldDB" id="A0A1H3BUE0"/>
<dbReference type="STRING" id="1048340.SAMN05444487_11837"/>
<sequence length="147" mass="17796">MTDQEKQDELERFDDWLFYMDDVLEEFLEKKAPKSINLDYTPESLLQFEKWLLMKYSKPEDLMQESERFWLDGAARYVGEVYRKNLNGKWTIFLDDKDYGYYGRPMVHFFKKTDPVSPHSDVIAATDRRRGDFIFELFVNTKLMMEE</sequence>
<dbReference type="RefSeq" id="WP_091742626.1">
    <property type="nucleotide sequence ID" value="NZ_FNNQ01000018.1"/>
</dbReference>
<evidence type="ECO:0000313" key="2">
    <source>
        <dbReference type="Proteomes" id="UP000198534"/>
    </source>
</evidence>
<gene>
    <name evidence="1" type="ORF">SAMN05444487_11837</name>
</gene>
<keyword evidence="2" id="KW-1185">Reference proteome</keyword>
<accession>A0A1H3BUE0</accession>
<evidence type="ECO:0000313" key="1">
    <source>
        <dbReference type="EMBL" id="SDX45513.1"/>
    </source>
</evidence>
<name>A0A1H3BUE0_9BACL</name>